<feature type="domain" description="L1 transposable element dsRBD-like" evidence="2">
    <location>
        <begin position="1"/>
        <end position="47"/>
    </location>
</feature>
<evidence type="ECO:0000256" key="1">
    <source>
        <dbReference type="SAM" id="Phobius"/>
    </source>
</evidence>
<keyword evidence="4" id="KW-1185">Reference proteome</keyword>
<evidence type="ECO:0000313" key="4">
    <source>
        <dbReference type="Proteomes" id="UP001176941"/>
    </source>
</evidence>
<feature type="transmembrane region" description="Helical" evidence="1">
    <location>
        <begin position="98"/>
        <end position="120"/>
    </location>
</feature>
<keyword evidence="1" id="KW-1133">Transmembrane helix</keyword>
<dbReference type="EMBL" id="OX459968">
    <property type="protein sequence ID" value="CAI9172368.1"/>
    <property type="molecule type" value="Genomic_DNA"/>
</dbReference>
<evidence type="ECO:0000313" key="3">
    <source>
        <dbReference type="EMBL" id="CAI9172368.1"/>
    </source>
</evidence>
<dbReference type="Pfam" id="PF17490">
    <property type="entry name" value="Tnp_22_dsRBD"/>
    <property type="match status" value="1"/>
</dbReference>
<organism evidence="3 4">
    <name type="scientific">Rangifer tarandus platyrhynchus</name>
    <name type="common">Svalbard reindeer</name>
    <dbReference type="NCBI Taxonomy" id="3082113"/>
    <lineage>
        <taxon>Eukaryota</taxon>
        <taxon>Metazoa</taxon>
        <taxon>Chordata</taxon>
        <taxon>Craniata</taxon>
        <taxon>Vertebrata</taxon>
        <taxon>Euteleostomi</taxon>
        <taxon>Mammalia</taxon>
        <taxon>Eutheria</taxon>
        <taxon>Laurasiatheria</taxon>
        <taxon>Artiodactyla</taxon>
        <taxon>Ruminantia</taxon>
        <taxon>Pecora</taxon>
        <taxon>Cervidae</taxon>
        <taxon>Odocoileinae</taxon>
        <taxon>Rangifer</taxon>
    </lineage>
</organism>
<keyword evidence="1" id="KW-0812">Transmembrane</keyword>
<accession>A0ABN8ZID8</accession>
<gene>
    <name evidence="3" type="ORF">MRATA1EN1_LOCUS21330</name>
</gene>
<name>A0ABN8ZID8_RANTA</name>
<dbReference type="Proteomes" id="UP001176941">
    <property type="component" value="Chromosome 32"/>
</dbReference>
<keyword evidence="1" id="KW-0472">Membrane</keyword>
<reference evidence="3" key="1">
    <citation type="submission" date="2023-04" db="EMBL/GenBank/DDBJ databases">
        <authorList>
            <consortium name="ELIXIR-Norway"/>
        </authorList>
    </citation>
    <scope>NUCLEOTIDE SEQUENCE [LARGE SCALE GENOMIC DNA]</scope>
</reference>
<sequence length="122" mass="13905">MKGKNLKPRTLYQQDSFQFDGEVKSSPEKQKVREFSTTRPTIQQMAKGPFLGRKHMRRKRPTENNPQTVKKTVIGPYILVITLNAPNKRQTGCVDENVCVYSSITSLCLIPQIVCSYFILLG</sequence>
<dbReference type="InterPro" id="IPR042566">
    <property type="entry name" value="L1_C"/>
</dbReference>
<dbReference type="Gene3D" id="3.30.250.20">
    <property type="entry name" value="L1 transposable element, C-terminal domain"/>
    <property type="match status" value="1"/>
</dbReference>
<protein>
    <recommendedName>
        <fullName evidence="2">L1 transposable element dsRBD-like domain-containing protein</fullName>
    </recommendedName>
</protein>
<proteinExistence type="predicted"/>
<evidence type="ECO:0000259" key="2">
    <source>
        <dbReference type="Pfam" id="PF17490"/>
    </source>
</evidence>
<dbReference type="InterPro" id="IPR035300">
    <property type="entry name" value="L1_dsRBD"/>
</dbReference>